<dbReference type="InterPro" id="IPR018247">
    <property type="entry name" value="EF_Hand_1_Ca_BS"/>
</dbReference>
<dbReference type="InterPro" id="IPR011992">
    <property type="entry name" value="EF-hand-dom_pair"/>
</dbReference>
<sequence length="209" mass="23688">MAVSADSEKERGRLVYQLEVRVIRSMKSAFERAGVGESGILIWDKFNTCVLKDSVMKSKLALVGIDSSMVRELFKILDTNESGRVTCEEFIGGLLRLRGQAKARDILTLRVSLLSLLERLEVIEDRARRVNLALRGIYDDVDQWNELFLGNRSRCQEVWDASAWNAKVSSVKRQILSTLHNRIQRDREAVLGRARVGSTRHAQNSQDGN</sequence>
<accession>C5KCJ1</accession>
<dbReference type="Proteomes" id="UP000007800">
    <property type="component" value="Unassembled WGS sequence"/>
</dbReference>
<dbReference type="InterPro" id="IPR002048">
    <property type="entry name" value="EF_hand_dom"/>
</dbReference>
<evidence type="ECO:0000259" key="2">
    <source>
        <dbReference type="PROSITE" id="PS50222"/>
    </source>
</evidence>
<dbReference type="EMBL" id="GG671995">
    <property type="protein sequence ID" value="EER17853.1"/>
    <property type="molecule type" value="Genomic_DNA"/>
</dbReference>
<dbReference type="GeneID" id="9087015"/>
<dbReference type="GO" id="GO:0005509">
    <property type="term" value="F:calcium ion binding"/>
    <property type="evidence" value="ECO:0007669"/>
    <property type="project" value="InterPro"/>
</dbReference>
<dbReference type="RefSeq" id="XP_002786057.1">
    <property type="nucleotide sequence ID" value="XM_002786011.1"/>
</dbReference>
<dbReference type="OrthoDB" id="417974at2759"/>
<feature type="domain" description="EF-hand" evidence="2">
    <location>
        <begin position="65"/>
        <end position="100"/>
    </location>
</feature>
<dbReference type="Gene3D" id="1.10.238.10">
    <property type="entry name" value="EF-hand"/>
    <property type="match status" value="1"/>
</dbReference>
<evidence type="ECO:0000313" key="3">
    <source>
        <dbReference type="EMBL" id="EER17853.1"/>
    </source>
</evidence>
<dbReference type="InParanoid" id="C5KCJ1"/>
<dbReference type="PROSITE" id="PS00018">
    <property type="entry name" value="EF_HAND_1"/>
    <property type="match status" value="1"/>
</dbReference>
<keyword evidence="4" id="KW-1185">Reference proteome</keyword>
<name>C5KCJ1_PERM5</name>
<gene>
    <name evidence="3" type="ORF">Pmar_PMAR023785</name>
</gene>
<protein>
    <recommendedName>
        <fullName evidence="2">EF-hand domain-containing protein</fullName>
    </recommendedName>
</protein>
<evidence type="ECO:0000256" key="1">
    <source>
        <dbReference type="ARBA" id="ARBA00022837"/>
    </source>
</evidence>
<dbReference type="AlphaFoldDB" id="C5KCJ1"/>
<evidence type="ECO:0000313" key="4">
    <source>
        <dbReference type="Proteomes" id="UP000007800"/>
    </source>
</evidence>
<proteinExistence type="predicted"/>
<keyword evidence="1" id="KW-0106">Calcium</keyword>
<reference evidence="3 4" key="1">
    <citation type="submission" date="2008-07" db="EMBL/GenBank/DDBJ databases">
        <authorList>
            <person name="El-Sayed N."/>
            <person name="Caler E."/>
            <person name="Inman J."/>
            <person name="Amedeo P."/>
            <person name="Hass B."/>
            <person name="Wortman J."/>
        </authorList>
    </citation>
    <scope>NUCLEOTIDE SEQUENCE [LARGE SCALE GENOMIC DNA]</scope>
    <source>
        <strain evidence="4">ATCC 50983 / TXsc</strain>
    </source>
</reference>
<dbReference type="SUPFAM" id="SSF47473">
    <property type="entry name" value="EF-hand"/>
    <property type="match status" value="1"/>
</dbReference>
<organism evidence="4">
    <name type="scientific">Perkinsus marinus (strain ATCC 50983 / TXsc)</name>
    <dbReference type="NCBI Taxonomy" id="423536"/>
    <lineage>
        <taxon>Eukaryota</taxon>
        <taxon>Sar</taxon>
        <taxon>Alveolata</taxon>
        <taxon>Perkinsozoa</taxon>
        <taxon>Perkinsea</taxon>
        <taxon>Perkinsida</taxon>
        <taxon>Perkinsidae</taxon>
        <taxon>Perkinsus</taxon>
    </lineage>
</organism>
<dbReference type="PROSITE" id="PS50222">
    <property type="entry name" value="EF_HAND_2"/>
    <property type="match status" value="1"/>
</dbReference>